<reference evidence="1 2" key="1">
    <citation type="submission" date="2018-11" db="EMBL/GenBank/DDBJ databases">
        <authorList>
            <consortium name="Pathogen Informatics"/>
        </authorList>
    </citation>
    <scope>NUCLEOTIDE SEQUENCE [LARGE SCALE GENOMIC DNA]</scope>
</reference>
<evidence type="ECO:0000313" key="2">
    <source>
        <dbReference type="Proteomes" id="UP000050761"/>
    </source>
</evidence>
<reference evidence="3" key="2">
    <citation type="submission" date="2019-09" db="UniProtKB">
        <authorList>
            <consortium name="WormBaseParasite"/>
        </authorList>
    </citation>
    <scope>IDENTIFICATION</scope>
</reference>
<name>A0A3P8B797_HELPZ</name>
<dbReference type="AlphaFoldDB" id="A0A3P8B797"/>
<feature type="non-terminal residue" evidence="1">
    <location>
        <position position="310"/>
    </location>
</feature>
<dbReference type="WBParaSite" id="HPBE_0000745801-mRNA-1">
    <property type="protein sequence ID" value="HPBE_0000745801-mRNA-1"/>
    <property type="gene ID" value="HPBE_0000745801"/>
</dbReference>
<keyword evidence="2" id="KW-1185">Reference proteome</keyword>
<dbReference type="EMBL" id="UZAH01025896">
    <property type="protein sequence ID" value="VDO72368.1"/>
    <property type="molecule type" value="Genomic_DNA"/>
</dbReference>
<dbReference type="OrthoDB" id="5905407at2759"/>
<sequence length="310" mass="35658">MFDYGREDTNNDRTTVEWCSFPDRAAKQFSREWPQGGGTVSYPGEWRPKESVTFANCRVLQAQSSYPIHKGDADFIVVDSVDGPQHTDVVAANKCRNGGQYTRVTAGDLRTDVIARCELFTDVILSVFKPTCFFLYQLAKTHHRQTEDIEKFFGINDESGHLLTDRKKAMKRWRDYFEEISTMEFPHPAIPSVGSVHGPVHKIIVEETEAALKKAKPCKATGPDDLAADVWKSKLWYPAEWLAEFFNQVVKEKKVPECWHNSTTIPIWKKKGSPLDCFNYRPIRLLSHGMKIFERILDRRIREIVKLSDN</sequence>
<dbReference type="PANTHER" id="PTHR47510:SF3">
    <property type="entry name" value="ENDO_EXONUCLEASE_PHOSPHATASE DOMAIN-CONTAINING PROTEIN"/>
    <property type="match status" value="1"/>
</dbReference>
<accession>A0A3P8B797</accession>
<gene>
    <name evidence="1" type="ORF">HPBE_LOCUS7459</name>
</gene>
<dbReference type="Proteomes" id="UP000050761">
    <property type="component" value="Unassembled WGS sequence"/>
</dbReference>
<dbReference type="PANTHER" id="PTHR47510">
    <property type="entry name" value="REVERSE TRANSCRIPTASE DOMAIN-CONTAINING PROTEIN"/>
    <property type="match status" value="1"/>
</dbReference>
<organism evidence="1">
    <name type="scientific">Heligmosomoides polygyrus</name>
    <name type="common">Parasitic roundworm</name>
    <dbReference type="NCBI Taxonomy" id="6339"/>
    <lineage>
        <taxon>Eukaryota</taxon>
        <taxon>Metazoa</taxon>
        <taxon>Ecdysozoa</taxon>
        <taxon>Nematoda</taxon>
        <taxon>Chromadorea</taxon>
        <taxon>Rhabditida</taxon>
        <taxon>Rhabditina</taxon>
        <taxon>Rhabditomorpha</taxon>
        <taxon>Strongyloidea</taxon>
        <taxon>Heligmosomidae</taxon>
        <taxon>Heligmosomoides</taxon>
    </lineage>
</organism>
<protein>
    <submittedName>
        <fullName evidence="3">Reverse transcriptase domain-containing protein</fullName>
    </submittedName>
</protein>
<evidence type="ECO:0000313" key="1">
    <source>
        <dbReference type="EMBL" id="VDO72368.1"/>
    </source>
</evidence>
<proteinExistence type="predicted"/>
<evidence type="ECO:0000313" key="3">
    <source>
        <dbReference type="WBParaSite" id="HPBE_0000745801-mRNA-1"/>
    </source>
</evidence>